<dbReference type="EMBL" id="JABFTV010000002">
    <property type="protein sequence ID" value="MCE8023640.1"/>
    <property type="molecule type" value="Genomic_DNA"/>
</dbReference>
<dbReference type="Proteomes" id="UP001320272">
    <property type="component" value="Unassembled WGS sequence"/>
</dbReference>
<name>A0ABS9APG8_9GAMM</name>
<accession>A0ABS9APG8</accession>
<evidence type="ECO:0000256" key="1">
    <source>
        <dbReference type="SAM" id="Coils"/>
    </source>
</evidence>
<reference evidence="2 3" key="1">
    <citation type="journal article" date="2021" name="Front. Microbiol.">
        <title>Aerobic Denitrification and Heterotrophic Sulfur Oxidation in the Genus Halomonas Revealed by Six Novel Species Characterizations and Genome-Based Analysis.</title>
        <authorList>
            <person name="Wang L."/>
            <person name="Shao Z."/>
        </authorList>
    </citation>
    <scope>NUCLEOTIDE SEQUENCE [LARGE SCALE GENOMIC DNA]</scope>
    <source>
        <strain evidence="2 3">MCCC 1A11058</strain>
    </source>
</reference>
<comment type="caution">
    <text evidence="2">The sequence shown here is derived from an EMBL/GenBank/DDBJ whole genome shotgun (WGS) entry which is preliminary data.</text>
</comment>
<feature type="coiled-coil region" evidence="1">
    <location>
        <begin position="5"/>
        <end position="79"/>
    </location>
</feature>
<keyword evidence="1" id="KW-0175">Coiled coil</keyword>
<evidence type="ECO:0000313" key="3">
    <source>
        <dbReference type="Proteomes" id="UP001320272"/>
    </source>
</evidence>
<organism evidence="2 3">
    <name type="scientific">Billgrantia aerodenitrificans</name>
    <dbReference type="NCBI Taxonomy" id="2733483"/>
    <lineage>
        <taxon>Bacteria</taxon>
        <taxon>Pseudomonadati</taxon>
        <taxon>Pseudomonadota</taxon>
        <taxon>Gammaproteobacteria</taxon>
        <taxon>Oceanospirillales</taxon>
        <taxon>Halomonadaceae</taxon>
        <taxon>Billgrantia</taxon>
    </lineage>
</organism>
<gene>
    <name evidence="2" type="ORF">HOP59_05815</name>
</gene>
<proteinExistence type="predicted"/>
<dbReference type="RefSeq" id="WP_234253139.1">
    <property type="nucleotide sequence ID" value="NZ_JABFTV010000002.1"/>
</dbReference>
<keyword evidence="3" id="KW-1185">Reference proteome</keyword>
<sequence length="186" mass="20636">MNKTYQELCDEVLQLREQLQATQETTLAARVDYLEARLASADERARRLRNLEAQLQGEVNELEGRVLELEIDNEAMKGALRPFAQAWLLRQPRLDGSRIANERRLERALEGFWSTGPGDERFVLTGQHLKDAHDALATLASEQCDQKEAQGCQACNSTPGQFHAPECPAVDAFTAGRISSKEGGAA</sequence>
<evidence type="ECO:0000313" key="2">
    <source>
        <dbReference type="EMBL" id="MCE8023640.1"/>
    </source>
</evidence>
<protein>
    <submittedName>
        <fullName evidence="2">Uncharacterized protein</fullName>
    </submittedName>
</protein>